<sequence>MQIPLSILIYHRVLARPDPLFPEEVDARRFEQHLRLLGRWFHLLPLAEAVRRLRERTLPSRAACITFDDGYADNAEVALPILQRLRVPATFFIASGFLDGGCMWNDAVIEVVRNAPGGRLNLSRSGFGSFDISCPQRRRAVIDTLINALKYLPTDEREARVRSMARRFAPTMLSSDQVIALHRAGMEIGAHTVNHPILTKISNADARREIGNSRARLEEIIQAPVRLFAYPNGKPGRDFEKRHANMLRTQGFEAAVTTTWGAARADTDPFELPRFTPWDRGSSRFLLRMGGNLFMPAA</sequence>
<evidence type="ECO:0000259" key="3">
    <source>
        <dbReference type="PROSITE" id="PS51677"/>
    </source>
</evidence>
<dbReference type="InterPro" id="IPR002509">
    <property type="entry name" value="NODB_dom"/>
</dbReference>
<gene>
    <name evidence="4" type="ORF">C7C56_014410</name>
</gene>
<dbReference type="Pfam" id="PF01522">
    <property type="entry name" value="Polysacc_deac_1"/>
    <property type="match status" value="1"/>
</dbReference>
<dbReference type="InterPro" id="IPR051398">
    <property type="entry name" value="Polysacch_Deacetylase"/>
</dbReference>
<dbReference type="GO" id="GO:0005576">
    <property type="term" value="C:extracellular region"/>
    <property type="evidence" value="ECO:0007669"/>
    <property type="project" value="UniProtKB-SubCell"/>
</dbReference>
<dbReference type="CDD" id="cd10918">
    <property type="entry name" value="CE4_NodB_like_5s_6s"/>
    <property type="match status" value="1"/>
</dbReference>
<dbReference type="PROSITE" id="PS51677">
    <property type="entry name" value="NODB"/>
    <property type="match status" value="1"/>
</dbReference>
<dbReference type="PANTHER" id="PTHR34216">
    <property type="match status" value="1"/>
</dbReference>
<dbReference type="Proteomes" id="UP000241421">
    <property type="component" value="Unassembled WGS sequence"/>
</dbReference>
<dbReference type="EMBL" id="PXWF02000235">
    <property type="protein sequence ID" value="PWF47654.1"/>
    <property type="molecule type" value="Genomic_DNA"/>
</dbReference>
<feature type="domain" description="NodB homology" evidence="3">
    <location>
        <begin position="61"/>
        <end position="298"/>
    </location>
</feature>
<evidence type="ECO:0000313" key="5">
    <source>
        <dbReference type="Proteomes" id="UP000241421"/>
    </source>
</evidence>
<comment type="caution">
    <text evidence="4">The sequence shown here is derived from an EMBL/GenBank/DDBJ whole genome shotgun (WGS) entry which is preliminary data.</text>
</comment>
<protein>
    <submittedName>
        <fullName evidence="4">Carbohydrate esterase family protein</fullName>
    </submittedName>
</protein>
<comment type="subcellular location">
    <subcellularLocation>
        <location evidence="1">Secreted</location>
    </subcellularLocation>
</comment>
<dbReference type="AlphaFoldDB" id="A0A2U2HJQ2"/>
<accession>A0A2U2HJQ2</accession>
<evidence type="ECO:0000256" key="2">
    <source>
        <dbReference type="ARBA" id="ARBA00022729"/>
    </source>
</evidence>
<proteinExistence type="predicted"/>
<dbReference type="GO" id="GO:0016810">
    <property type="term" value="F:hydrolase activity, acting on carbon-nitrogen (but not peptide) bonds"/>
    <property type="evidence" value="ECO:0007669"/>
    <property type="project" value="InterPro"/>
</dbReference>
<dbReference type="GO" id="GO:0005975">
    <property type="term" value="P:carbohydrate metabolic process"/>
    <property type="evidence" value="ECO:0007669"/>
    <property type="project" value="InterPro"/>
</dbReference>
<evidence type="ECO:0000313" key="4">
    <source>
        <dbReference type="EMBL" id="PWF47654.1"/>
    </source>
</evidence>
<reference evidence="4 5" key="1">
    <citation type="submission" date="2018-04" db="EMBL/GenBank/DDBJ databases">
        <title>Massilia violaceinigra sp. nov., a novel purple-pigmented bacterium isolated from Tianshan glacier, Xinjiang, China.</title>
        <authorList>
            <person name="Wang H."/>
        </authorList>
    </citation>
    <scope>NUCLEOTIDE SEQUENCE [LARGE SCALE GENOMIC DNA]</scope>
    <source>
        <strain evidence="4 5">B448-2</strain>
    </source>
</reference>
<dbReference type="OrthoDB" id="9814639at2"/>
<dbReference type="RefSeq" id="WP_106758073.1">
    <property type="nucleotide sequence ID" value="NZ_PXWF02000235.1"/>
</dbReference>
<dbReference type="InterPro" id="IPR011330">
    <property type="entry name" value="Glyco_hydro/deAcase_b/a-brl"/>
</dbReference>
<organism evidence="4 5">
    <name type="scientific">Massilia glaciei</name>
    <dbReference type="NCBI Taxonomy" id="1524097"/>
    <lineage>
        <taxon>Bacteria</taxon>
        <taxon>Pseudomonadati</taxon>
        <taxon>Pseudomonadota</taxon>
        <taxon>Betaproteobacteria</taxon>
        <taxon>Burkholderiales</taxon>
        <taxon>Oxalobacteraceae</taxon>
        <taxon>Telluria group</taxon>
        <taxon>Massilia</taxon>
    </lineage>
</organism>
<keyword evidence="5" id="KW-1185">Reference proteome</keyword>
<dbReference type="SUPFAM" id="SSF88713">
    <property type="entry name" value="Glycoside hydrolase/deacetylase"/>
    <property type="match status" value="1"/>
</dbReference>
<dbReference type="Gene3D" id="3.20.20.370">
    <property type="entry name" value="Glycoside hydrolase/deacetylase"/>
    <property type="match status" value="1"/>
</dbReference>
<keyword evidence="2" id="KW-0732">Signal</keyword>
<name>A0A2U2HJQ2_9BURK</name>
<evidence type="ECO:0000256" key="1">
    <source>
        <dbReference type="ARBA" id="ARBA00004613"/>
    </source>
</evidence>
<dbReference type="PANTHER" id="PTHR34216:SF3">
    <property type="entry name" value="POLY-BETA-1,6-N-ACETYL-D-GLUCOSAMINE N-DEACETYLASE"/>
    <property type="match status" value="1"/>
</dbReference>